<dbReference type="Proteomes" id="UP001469553">
    <property type="component" value="Unassembled WGS sequence"/>
</dbReference>
<gene>
    <name evidence="1" type="ORF">AMECASPLE_033273</name>
</gene>
<dbReference type="EMBL" id="JAHRIP010079719">
    <property type="protein sequence ID" value="MEQ2312640.1"/>
    <property type="molecule type" value="Genomic_DNA"/>
</dbReference>
<organism evidence="1 2">
    <name type="scientific">Ameca splendens</name>
    <dbReference type="NCBI Taxonomy" id="208324"/>
    <lineage>
        <taxon>Eukaryota</taxon>
        <taxon>Metazoa</taxon>
        <taxon>Chordata</taxon>
        <taxon>Craniata</taxon>
        <taxon>Vertebrata</taxon>
        <taxon>Euteleostomi</taxon>
        <taxon>Actinopterygii</taxon>
        <taxon>Neopterygii</taxon>
        <taxon>Teleostei</taxon>
        <taxon>Neoteleostei</taxon>
        <taxon>Acanthomorphata</taxon>
        <taxon>Ovalentaria</taxon>
        <taxon>Atherinomorphae</taxon>
        <taxon>Cyprinodontiformes</taxon>
        <taxon>Goodeidae</taxon>
        <taxon>Ameca</taxon>
    </lineage>
</organism>
<evidence type="ECO:0000313" key="1">
    <source>
        <dbReference type="EMBL" id="MEQ2312640.1"/>
    </source>
</evidence>
<sequence length="71" mass="8024">MDRNSGSVSEWIWVFCISRLDTEARDWRLMENTCGLSSYRASGAIKSLDENYPVISSSHLSINSDQFSCPC</sequence>
<accession>A0ABV1A2K9</accession>
<name>A0ABV1A2K9_9TELE</name>
<keyword evidence="2" id="KW-1185">Reference proteome</keyword>
<reference evidence="1 2" key="1">
    <citation type="submission" date="2021-06" db="EMBL/GenBank/DDBJ databases">
        <authorList>
            <person name="Palmer J.M."/>
        </authorList>
    </citation>
    <scope>NUCLEOTIDE SEQUENCE [LARGE SCALE GENOMIC DNA]</scope>
    <source>
        <strain evidence="1 2">AS_MEX2019</strain>
        <tissue evidence="1">Muscle</tissue>
    </source>
</reference>
<proteinExistence type="predicted"/>
<protein>
    <submittedName>
        <fullName evidence="1">Uncharacterized protein</fullName>
    </submittedName>
</protein>
<comment type="caution">
    <text evidence="1">The sequence shown here is derived from an EMBL/GenBank/DDBJ whole genome shotgun (WGS) entry which is preliminary data.</text>
</comment>
<evidence type="ECO:0000313" key="2">
    <source>
        <dbReference type="Proteomes" id="UP001469553"/>
    </source>
</evidence>